<feature type="chain" id="PRO_5031101404" description="Peptidase inhibitor family I36" evidence="1">
    <location>
        <begin position="45"/>
        <end position="141"/>
    </location>
</feature>
<comment type="caution">
    <text evidence="2">The sequence shown here is derived from an EMBL/GenBank/DDBJ whole genome shotgun (WGS) entry which is preliminary data.</text>
</comment>
<proteinExistence type="predicted"/>
<keyword evidence="1" id="KW-0732">Signal</keyword>
<keyword evidence="3" id="KW-1185">Reference proteome</keyword>
<gene>
    <name evidence="2" type="ORF">HNQ79_002369</name>
</gene>
<dbReference type="EMBL" id="JACHEM010000005">
    <property type="protein sequence ID" value="MBB6435906.1"/>
    <property type="molecule type" value="Genomic_DNA"/>
</dbReference>
<organism evidence="2 3">
    <name type="scientific">Streptomyces candidus</name>
    <dbReference type="NCBI Taxonomy" id="67283"/>
    <lineage>
        <taxon>Bacteria</taxon>
        <taxon>Bacillati</taxon>
        <taxon>Actinomycetota</taxon>
        <taxon>Actinomycetes</taxon>
        <taxon>Kitasatosporales</taxon>
        <taxon>Streptomycetaceae</taxon>
        <taxon>Streptomyces</taxon>
    </lineage>
</organism>
<evidence type="ECO:0000313" key="3">
    <source>
        <dbReference type="Proteomes" id="UP000540423"/>
    </source>
</evidence>
<evidence type="ECO:0008006" key="4">
    <source>
        <dbReference type="Google" id="ProtNLM"/>
    </source>
</evidence>
<accession>A0A7X0HE11</accession>
<dbReference type="RefSeq" id="WP_185029769.1">
    <property type="nucleotide sequence ID" value="NZ_BNBN01000005.1"/>
</dbReference>
<name>A0A7X0HE11_9ACTN</name>
<dbReference type="Proteomes" id="UP000540423">
    <property type="component" value="Unassembled WGS sequence"/>
</dbReference>
<protein>
    <recommendedName>
        <fullName evidence="4">Peptidase inhibitor family I36</fullName>
    </recommendedName>
</protein>
<dbReference type="AlphaFoldDB" id="A0A7X0HE11"/>
<sequence>MNTIQSVLRSRPSGSKRRSLGAFVASLVLAVPTALLASAAPAAAAQTPTCGSGYVCIYKGDIFDGGSHHPVVYRFYRYGTYNVANLIGDYTVKNCQTGGAGVQGLTGYNGTGSVAWNLNVNNCSTGLWTSLTSTNSVRVYA</sequence>
<evidence type="ECO:0000313" key="2">
    <source>
        <dbReference type="EMBL" id="MBB6435906.1"/>
    </source>
</evidence>
<reference evidence="2 3" key="1">
    <citation type="submission" date="2020-08" db="EMBL/GenBank/DDBJ databases">
        <title>Genomic Encyclopedia of Type Strains, Phase IV (KMG-IV): sequencing the most valuable type-strain genomes for metagenomic binning, comparative biology and taxonomic classification.</title>
        <authorList>
            <person name="Goeker M."/>
        </authorList>
    </citation>
    <scope>NUCLEOTIDE SEQUENCE [LARGE SCALE GENOMIC DNA]</scope>
    <source>
        <strain evidence="2 3">DSM 40141</strain>
    </source>
</reference>
<feature type="signal peptide" evidence="1">
    <location>
        <begin position="1"/>
        <end position="44"/>
    </location>
</feature>
<evidence type="ECO:0000256" key="1">
    <source>
        <dbReference type="SAM" id="SignalP"/>
    </source>
</evidence>